<keyword evidence="2" id="KW-1185">Reference proteome</keyword>
<dbReference type="RefSeq" id="YP_001957043.1">
    <property type="nucleotide sequence ID" value="NC_010821.1"/>
</dbReference>
<organism evidence="1 2">
    <name type="scientific">Pseudomonas phage 201phi2-1</name>
    <name type="common">Pseudomonas chlororaphis phage 201phi2-1</name>
    <dbReference type="NCBI Taxonomy" id="198110"/>
    <lineage>
        <taxon>Viruses</taxon>
        <taxon>Duplodnaviria</taxon>
        <taxon>Heunggongvirae</taxon>
        <taxon>Uroviricota</taxon>
        <taxon>Caudoviricetes</taxon>
        <taxon>Chimalliviridae</taxon>
        <taxon>Serwervirus</taxon>
        <taxon>Serwervirus 201phi21</taxon>
    </lineage>
</organism>
<name>B3FJI2_BP201</name>
<gene>
    <name evidence="1" type="ORF">201phi2-1p322</name>
</gene>
<dbReference type="EMBL" id="EU197055">
    <property type="protein sequence ID" value="ABY63147.1"/>
    <property type="molecule type" value="Genomic_DNA"/>
</dbReference>
<dbReference type="Proteomes" id="UP000002421">
    <property type="component" value="Segment"/>
</dbReference>
<protein>
    <submittedName>
        <fullName evidence="1">Uncharacterized protein</fullName>
    </submittedName>
</protein>
<sequence>MEYKIAKVGLGEKTCDVPEDIQQKIHVVGVIYHKEMFHLTHATPSEALDFYDNVSRLTLENEFDPAPPPTCVDVSALSSVMGTKKYFVINKVAQHKVTYACQPACWLAWYDGHPDKMFFAPLDIFYSDNLKRVESECCVYALNQDVIDLRMTFDADSTFNDIIKEL</sequence>
<reference evidence="1 2" key="1">
    <citation type="journal article" date="2008" name="Virology">
        <title>Characterization of Pseudomonas chlororaphis myovirus 201varphi2-1 via genomic sequencing, mass spectrometry, and electron microscopy.</title>
        <authorList>
            <person name="Thomas J.A."/>
            <person name="Rolando M.R."/>
            <person name="Carroll C.A."/>
            <person name="Shen P.S."/>
            <person name="Belnap D.M."/>
            <person name="Weintraub S.T."/>
            <person name="Serwer P."/>
            <person name="Hardies S.C."/>
        </authorList>
    </citation>
    <scope>NUCLEOTIDE SEQUENCE</scope>
</reference>
<organismHost>
    <name type="scientific">Pseudomonas chlororaphis</name>
    <dbReference type="NCBI Taxonomy" id="587753"/>
</organismHost>
<evidence type="ECO:0000313" key="2">
    <source>
        <dbReference type="Proteomes" id="UP000002421"/>
    </source>
</evidence>
<evidence type="ECO:0000313" key="1">
    <source>
        <dbReference type="EMBL" id="ABY63147.1"/>
    </source>
</evidence>
<proteinExistence type="predicted"/>
<accession>B3FJI2</accession>
<dbReference type="KEGG" id="vg:6372533"/>